<dbReference type="InterPro" id="IPR002938">
    <property type="entry name" value="FAD-bd"/>
</dbReference>
<keyword evidence="1" id="KW-0285">Flavoprotein</keyword>
<keyword evidence="3" id="KW-0560">Oxidoreductase</keyword>
<feature type="domain" description="FAD-binding" evidence="5">
    <location>
        <begin position="122"/>
        <end position="376"/>
    </location>
</feature>
<dbReference type="Gene3D" id="3.50.50.60">
    <property type="entry name" value="FAD/NAD(P)-binding domain"/>
    <property type="match status" value="1"/>
</dbReference>
<comment type="caution">
    <text evidence="6">The sequence shown here is derived from an EMBL/GenBank/DDBJ whole genome shotgun (WGS) entry which is preliminary data.</text>
</comment>
<dbReference type="AlphaFoldDB" id="A0A9W6QZ53"/>
<dbReference type="InterPro" id="IPR036188">
    <property type="entry name" value="FAD/NAD-bd_sf"/>
</dbReference>
<dbReference type="Pfam" id="PF13450">
    <property type="entry name" value="NAD_binding_8"/>
    <property type="match status" value="1"/>
</dbReference>
<protein>
    <submittedName>
        <fullName evidence="6">Monooxygenase</fullName>
    </submittedName>
</protein>
<dbReference type="Pfam" id="PF01494">
    <property type="entry name" value="FAD_binding_3"/>
    <property type="match status" value="1"/>
</dbReference>
<dbReference type="GO" id="GO:0004497">
    <property type="term" value="F:monooxygenase activity"/>
    <property type="evidence" value="ECO:0007669"/>
    <property type="project" value="UniProtKB-KW"/>
</dbReference>
<dbReference type="SUPFAM" id="SSF51905">
    <property type="entry name" value="FAD/NAD(P)-binding domain"/>
    <property type="match status" value="1"/>
</dbReference>
<dbReference type="Proteomes" id="UP001165136">
    <property type="component" value="Unassembled WGS sequence"/>
</dbReference>
<keyword evidence="7" id="KW-1185">Reference proteome</keyword>
<evidence type="ECO:0000256" key="3">
    <source>
        <dbReference type="ARBA" id="ARBA00023002"/>
    </source>
</evidence>
<dbReference type="PRINTS" id="PR00420">
    <property type="entry name" value="RNGMNOXGNASE"/>
</dbReference>
<keyword evidence="2" id="KW-0274">FAD</keyword>
<dbReference type="PANTHER" id="PTHR47178">
    <property type="entry name" value="MONOOXYGENASE, FAD-BINDING"/>
    <property type="match status" value="1"/>
</dbReference>
<dbReference type="RefSeq" id="WP_285486713.1">
    <property type="nucleotide sequence ID" value="NZ_BSTI01000004.1"/>
</dbReference>
<reference evidence="6" key="1">
    <citation type="submission" date="2023-03" db="EMBL/GenBank/DDBJ databases">
        <title>Amycolatopsis taiwanensis NBRC 103393.</title>
        <authorList>
            <person name="Ichikawa N."/>
            <person name="Sato H."/>
            <person name="Tonouchi N."/>
        </authorList>
    </citation>
    <scope>NUCLEOTIDE SEQUENCE</scope>
    <source>
        <strain evidence="6">NBRC 103393</strain>
    </source>
</reference>
<evidence type="ECO:0000259" key="5">
    <source>
        <dbReference type="Pfam" id="PF01494"/>
    </source>
</evidence>
<evidence type="ECO:0000256" key="1">
    <source>
        <dbReference type="ARBA" id="ARBA00022630"/>
    </source>
</evidence>
<evidence type="ECO:0000313" key="6">
    <source>
        <dbReference type="EMBL" id="GLY65551.1"/>
    </source>
</evidence>
<gene>
    <name evidence="6" type="ORF">Atai01_21700</name>
</gene>
<dbReference type="PANTHER" id="PTHR47178:SF5">
    <property type="entry name" value="FAD-BINDING DOMAIN-CONTAINING PROTEIN"/>
    <property type="match status" value="1"/>
</dbReference>
<sequence>MSSPHVIVIGAGLGGLALAQGLRQAGIEVTVYERDTSLTARRQGYRLHLDAHARDALLRLLPPRLFELFLATAGTPNPQFVLLDDQLNHILTQDTPEEPAHFAVDRLVLRQILLAGLEDIVRFGTRFQRYEIGSQGRVTAYFADGSHAGGDVLVAADGVNSAVRGQYLPHARIMDTGVRQLYGTIPLSDRTRPLFDDRMLGIFTAITGQDGTFVGVAPVQFPERPQQAAARLAPELRLPPVSDYMTCSFGARREWFGDADTRLRSMSGQELHAIITDAVRTWHPRVRKIIAACDPASVFALPLRTSIPVAGWATTQVTLLGDAIHAMSPAAGAGACAALRDADRLTTALRTAAAGHDLLNALRAYESEMIDYGFAAVRAGASNGQRFLGQDPLPDEQPAASA</sequence>
<dbReference type="EMBL" id="BSTI01000004">
    <property type="protein sequence ID" value="GLY65551.1"/>
    <property type="molecule type" value="Genomic_DNA"/>
</dbReference>
<dbReference type="GO" id="GO:0071949">
    <property type="term" value="F:FAD binding"/>
    <property type="evidence" value="ECO:0007669"/>
    <property type="project" value="InterPro"/>
</dbReference>
<evidence type="ECO:0000256" key="4">
    <source>
        <dbReference type="ARBA" id="ARBA00023033"/>
    </source>
</evidence>
<proteinExistence type="predicted"/>
<organism evidence="6 7">
    <name type="scientific">Amycolatopsis taiwanensis</name>
    <dbReference type="NCBI Taxonomy" id="342230"/>
    <lineage>
        <taxon>Bacteria</taxon>
        <taxon>Bacillati</taxon>
        <taxon>Actinomycetota</taxon>
        <taxon>Actinomycetes</taxon>
        <taxon>Pseudonocardiales</taxon>
        <taxon>Pseudonocardiaceae</taxon>
        <taxon>Amycolatopsis</taxon>
    </lineage>
</organism>
<evidence type="ECO:0000313" key="7">
    <source>
        <dbReference type="Proteomes" id="UP001165136"/>
    </source>
</evidence>
<keyword evidence="4 6" id="KW-0503">Monooxygenase</keyword>
<evidence type="ECO:0000256" key="2">
    <source>
        <dbReference type="ARBA" id="ARBA00022827"/>
    </source>
</evidence>
<accession>A0A9W6QZ53</accession>
<name>A0A9W6QZ53_9PSEU</name>